<keyword evidence="11" id="KW-0238">DNA-binding</keyword>
<evidence type="ECO:0000256" key="7">
    <source>
        <dbReference type="ARBA" id="ARBA00022801"/>
    </source>
</evidence>
<dbReference type="AlphaFoldDB" id="A0A2T4PVW7"/>
<keyword evidence="10" id="KW-0067">ATP-binding</keyword>
<evidence type="ECO:0000256" key="11">
    <source>
        <dbReference type="ARBA" id="ARBA00023125"/>
    </source>
</evidence>
<dbReference type="InterPro" id="IPR014001">
    <property type="entry name" value="Helicase_ATP-bd"/>
</dbReference>
<accession>A0A2T4PVW7</accession>
<dbReference type="GO" id="GO:0043138">
    <property type="term" value="F:3'-5' DNA helicase activity"/>
    <property type="evidence" value="ECO:0007669"/>
    <property type="project" value="UniProtKB-EC"/>
</dbReference>
<evidence type="ECO:0000256" key="3">
    <source>
        <dbReference type="ARBA" id="ARBA00005446"/>
    </source>
</evidence>
<dbReference type="InterPro" id="IPR027417">
    <property type="entry name" value="P-loop_NTPase"/>
</dbReference>
<evidence type="ECO:0000256" key="2">
    <source>
        <dbReference type="ARBA" id="ARBA00001947"/>
    </source>
</evidence>
<dbReference type="GO" id="GO:0046872">
    <property type="term" value="F:metal ion binding"/>
    <property type="evidence" value="ECO:0007669"/>
    <property type="project" value="UniProtKB-KW"/>
</dbReference>
<feature type="domain" description="Helicase C-terminal" evidence="19">
    <location>
        <begin position="208"/>
        <end position="366"/>
    </location>
</feature>
<dbReference type="GO" id="GO:0009432">
    <property type="term" value="P:SOS response"/>
    <property type="evidence" value="ECO:0007669"/>
    <property type="project" value="UniProtKB-UniRule"/>
</dbReference>
<keyword evidence="8 20" id="KW-0347">Helicase</keyword>
<dbReference type="EMBL" id="PZFK01000004">
    <property type="protein sequence ID" value="PTI30615.1"/>
    <property type="molecule type" value="Genomic_DNA"/>
</dbReference>
<dbReference type="InterPro" id="IPR006293">
    <property type="entry name" value="DNA_helicase_ATP-dep_RecQ_bac"/>
</dbReference>
<dbReference type="GO" id="GO:0003677">
    <property type="term" value="F:DNA binding"/>
    <property type="evidence" value="ECO:0007669"/>
    <property type="project" value="UniProtKB-KW"/>
</dbReference>
<dbReference type="GO" id="GO:0030894">
    <property type="term" value="C:replisome"/>
    <property type="evidence" value="ECO:0007669"/>
    <property type="project" value="TreeGrafter"/>
</dbReference>
<protein>
    <recommendedName>
        <fullName evidence="16">DNA helicase RecQ</fullName>
        <ecNumber evidence="16">5.6.2.4</ecNumber>
    </recommendedName>
</protein>
<dbReference type="NCBIfam" id="TIGR01389">
    <property type="entry name" value="recQ"/>
    <property type="match status" value="1"/>
</dbReference>
<dbReference type="CDD" id="cd17920">
    <property type="entry name" value="DEXHc_RecQ"/>
    <property type="match status" value="1"/>
</dbReference>
<dbReference type="SMART" id="SM00956">
    <property type="entry name" value="RQC"/>
    <property type="match status" value="1"/>
</dbReference>
<dbReference type="FunFam" id="3.40.50.300:FF:000296">
    <property type="entry name" value="ATP-dependent DNA helicase RecQ"/>
    <property type="match status" value="1"/>
</dbReference>
<sequence>MQNILKEYFGYQQFRDGQKEIIDKVINHRPTLGVMPTGGGKSICYQVPGLYLDGLTIVISPLISLMKDQVDSLKSMGIKAEFLNSTLTSKEKKRVEHELVSGQLDFLYIAPERFNQPQFIQMINKCNVQLIAFDEAHCISKWGHDFRPSYQEVIKHVMSLPHHFRLVALTATATKEVQADISQKLGIAENDVVETSIKRENLTFKVNNTYQRLNFVKDYVKSNIKHSGIIYCSTRKQVEQLSETLDDLDIQNVMYHAGLPKDERERAQRKFIEDDIKLAIATNAFGMGIDKSNVRFVIHYNMPQDIESYYQEAGRAGRDQLDSECILLFSDRDIDLQKFFISSSPADDEYKEKQGEKLRQMIQYTKTTKCLEAMMIHYFNPDEKLEECGRCSSCIQSEKSYNMTTEAQKILSCVARLKQKEKRNMIIQVLRGEQTPQISSLGYNELSTYGILKDYTTNECHHLLDELRYKGYLNEHKEILSVDQDAMEVLRGNVEIMTTPFKSKPKEIVDIQTIADVDRALFERLIEVRKDLSKELEVSPLSIFSDQILEQFAKRLPESKKEMILIDGIGSYKLKHYCPIFIDTIKSYKQPI</sequence>
<dbReference type="OrthoDB" id="9763310at2"/>
<dbReference type="NCBIfam" id="TIGR00614">
    <property type="entry name" value="recQ_fam"/>
    <property type="match status" value="1"/>
</dbReference>
<keyword evidence="7" id="KW-0378">Hydrolase</keyword>
<dbReference type="GO" id="GO:0016787">
    <property type="term" value="F:hydrolase activity"/>
    <property type="evidence" value="ECO:0007669"/>
    <property type="project" value="UniProtKB-KW"/>
</dbReference>
<dbReference type="SUPFAM" id="SSF47819">
    <property type="entry name" value="HRDC-like"/>
    <property type="match status" value="1"/>
</dbReference>
<feature type="domain" description="HRDC" evidence="17">
    <location>
        <begin position="515"/>
        <end position="592"/>
    </location>
</feature>
<evidence type="ECO:0000256" key="4">
    <source>
        <dbReference type="ARBA" id="ARBA00022723"/>
    </source>
</evidence>
<evidence type="ECO:0000256" key="6">
    <source>
        <dbReference type="ARBA" id="ARBA00022763"/>
    </source>
</evidence>
<dbReference type="GO" id="GO:0006310">
    <property type="term" value="P:DNA recombination"/>
    <property type="evidence" value="ECO:0007669"/>
    <property type="project" value="UniProtKB-UniRule"/>
</dbReference>
<keyword evidence="9" id="KW-0862">Zinc</keyword>
<dbReference type="InterPro" id="IPR036388">
    <property type="entry name" value="WH-like_DNA-bd_sf"/>
</dbReference>
<dbReference type="GO" id="GO:0005737">
    <property type="term" value="C:cytoplasm"/>
    <property type="evidence" value="ECO:0007669"/>
    <property type="project" value="TreeGrafter"/>
</dbReference>
<keyword evidence="12" id="KW-0233">DNA recombination</keyword>
<keyword evidence="6" id="KW-0227">DNA damage</keyword>
<evidence type="ECO:0000256" key="5">
    <source>
        <dbReference type="ARBA" id="ARBA00022741"/>
    </source>
</evidence>
<dbReference type="GO" id="GO:0009378">
    <property type="term" value="F:four-way junction helicase activity"/>
    <property type="evidence" value="ECO:0007669"/>
    <property type="project" value="TreeGrafter"/>
</dbReference>
<dbReference type="GO" id="GO:0043590">
    <property type="term" value="C:bacterial nucleoid"/>
    <property type="evidence" value="ECO:0007669"/>
    <property type="project" value="TreeGrafter"/>
</dbReference>
<dbReference type="SUPFAM" id="SSF46785">
    <property type="entry name" value="Winged helix' DNA-binding domain"/>
    <property type="match status" value="1"/>
</dbReference>
<dbReference type="InterPro" id="IPR018982">
    <property type="entry name" value="RQC_domain"/>
</dbReference>
<evidence type="ECO:0000256" key="13">
    <source>
        <dbReference type="ARBA" id="ARBA00023204"/>
    </source>
</evidence>
<evidence type="ECO:0000256" key="8">
    <source>
        <dbReference type="ARBA" id="ARBA00022806"/>
    </source>
</evidence>
<name>A0A2T4PVW7_9STAP</name>
<dbReference type="PANTHER" id="PTHR13710">
    <property type="entry name" value="DNA HELICASE RECQ FAMILY MEMBER"/>
    <property type="match status" value="1"/>
</dbReference>
<organism evidence="20 21">
    <name type="scientific">Mammaliicoccus vitulinus</name>
    <dbReference type="NCBI Taxonomy" id="71237"/>
    <lineage>
        <taxon>Bacteria</taxon>
        <taxon>Bacillati</taxon>
        <taxon>Bacillota</taxon>
        <taxon>Bacilli</taxon>
        <taxon>Bacillales</taxon>
        <taxon>Staphylococcaceae</taxon>
        <taxon>Mammaliicoccus</taxon>
    </lineage>
</organism>
<dbReference type="Pfam" id="PF00570">
    <property type="entry name" value="HRDC"/>
    <property type="match status" value="1"/>
</dbReference>
<dbReference type="Gene3D" id="3.40.50.300">
    <property type="entry name" value="P-loop containing nucleotide triphosphate hydrolases"/>
    <property type="match status" value="2"/>
</dbReference>
<reference evidence="20 21" key="1">
    <citation type="journal article" date="2016" name="Front. Microbiol.">
        <title>Comprehensive Phylogenetic Analysis of Bovine Non-aureus Staphylococci Species Based on Whole-Genome Sequencing.</title>
        <authorList>
            <person name="Naushad S."/>
            <person name="Barkema H.W."/>
            <person name="Luby C."/>
            <person name="Condas L.A."/>
            <person name="Nobrega D.B."/>
            <person name="Carson D.A."/>
            <person name="De Buck J."/>
        </authorList>
    </citation>
    <scope>NUCLEOTIDE SEQUENCE [LARGE SCALE GENOMIC DNA]</scope>
    <source>
        <strain evidence="20 21">SNUC 2204</strain>
    </source>
</reference>
<dbReference type="InterPro" id="IPR032284">
    <property type="entry name" value="RecQ_Zn-bd"/>
</dbReference>
<evidence type="ECO:0000313" key="21">
    <source>
        <dbReference type="Proteomes" id="UP000241209"/>
    </source>
</evidence>
<evidence type="ECO:0000256" key="1">
    <source>
        <dbReference type="ARBA" id="ARBA00001946"/>
    </source>
</evidence>
<dbReference type="GO" id="GO:0006260">
    <property type="term" value="P:DNA replication"/>
    <property type="evidence" value="ECO:0007669"/>
    <property type="project" value="InterPro"/>
</dbReference>
<evidence type="ECO:0000256" key="16">
    <source>
        <dbReference type="NCBIfam" id="TIGR01389"/>
    </source>
</evidence>
<dbReference type="SMART" id="SM00487">
    <property type="entry name" value="DEXDc"/>
    <property type="match status" value="1"/>
</dbReference>
<gene>
    <name evidence="20" type="primary">recQ</name>
    <name evidence="20" type="ORF">BU072_02675</name>
</gene>
<dbReference type="InterPro" id="IPR010997">
    <property type="entry name" value="HRDC-like_sf"/>
</dbReference>
<dbReference type="InterPro" id="IPR002121">
    <property type="entry name" value="HRDC_dom"/>
</dbReference>
<dbReference type="PROSITE" id="PS51194">
    <property type="entry name" value="HELICASE_CTER"/>
    <property type="match status" value="1"/>
</dbReference>
<comment type="catalytic activity">
    <reaction evidence="15">
        <text>Couples ATP hydrolysis with the unwinding of duplex DNA by translocating in the 3'-5' direction.</text>
        <dbReference type="EC" id="5.6.2.4"/>
    </reaction>
</comment>
<feature type="domain" description="Helicase ATP-binding" evidence="18">
    <location>
        <begin position="22"/>
        <end position="191"/>
    </location>
</feature>
<dbReference type="PANTHER" id="PTHR13710:SF105">
    <property type="entry name" value="ATP-DEPENDENT DNA HELICASE Q1"/>
    <property type="match status" value="1"/>
</dbReference>
<dbReference type="Pfam" id="PF09382">
    <property type="entry name" value="RQC"/>
    <property type="match status" value="1"/>
</dbReference>
<dbReference type="Pfam" id="PF00271">
    <property type="entry name" value="Helicase_C"/>
    <property type="match status" value="1"/>
</dbReference>
<comment type="similarity">
    <text evidence="3">Belongs to the helicase family. RecQ subfamily.</text>
</comment>
<dbReference type="Pfam" id="PF00270">
    <property type="entry name" value="DEAD"/>
    <property type="match status" value="1"/>
</dbReference>
<comment type="cofactor">
    <cofactor evidence="2">
        <name>Zn(2+)</name>
        <dbReference type="ChEBI" id="CHEBI:29105"/>
    </cofactor>
</comment>
<dbReference type="InterPro" id="IPR044876">
    <property type="entry name" value="HRDC_dom_sf"/>
</dbReference>
<dbReference type="Gene3D" id="1.10.10.10">
    <property type="entry name" value="Winged helix-like DNA-binding domain superfamily/Winged helix DNA-binding domain"/>
    <property type="match status" value="1"/>
</dbReference>
<dbReference type="GO" id="GO:0006281">
    <property type="term" value="P:DNA repair"/>
    <property type="evidence" value="ECO:0007669"/>
    <property type="project" value="UniProtKB-KW"/>
</dbReference>
<keyword evidence="13" id="KW-0234">DNA repair</keyword>
<dbReference type="STRING" id="1167632.GCA_000286335_01085"/>
<dbReference type="InterPro" id="IPR004589">
    <property type="entry name" value="DNA_helicase_ATP-dep_RecQ"/>
</dbReference>
<evidence type="ECO:0000259" key="18">
    <source>
        <dbReference type="PROSITE" id="PS51192"/>
    </source>
</evidence>
<comment type="caution">
    <text evidence="20">The sequence shown here is derived from an EMBL/GenBank/DDBJ whole genome shotgun (WGS) entry which is preliminary data.</text>
</comment>
<dbReference type="InterPro" id="IPR011545">
    <property type="entry name" value="DEAD/DEAH_box_helicase_dom"/>
</dbReference>
<dbReference type="PROSITE" id="PS50967">
    <property type="entry name" value="HRDC"/>
    <property type="match status" value="1"/>
</dbReference>
<evidence type="ECO:0000259" key="19">
    <source>
        <dbReference type="PROSITE" id="PS51194"/>
    </source>
</evidence>
<dbReference type="Pfam" id="PF16124">
    <property type="entry name" value="RecQ_Zn_bind"/>
    <property type="match status" value="1"/>
</dbReference>
<dbReference type="RefSeq" id="WP_107556690.1">
    <property type="nucleotide sequence ID" value="NZ_PZFF01000006.1"/>
</dbReference>
<dbReference type="Gene3D" id="1.10.150.80">
    <property type="entry name" value="HRDC domain"/>
    <property type="match status" value="1"/>
</dbReference>
<dbReference type="SMART" id="SM00490">
    <property type="entry name" value="HELICc"/>
    <property type="match status" value="1"/>
</dbReference>
<dbReference type="InterPro" id="IPR001650">
    <property type="entry name" value="Helicase_C-like"/>
</dbReference>
<proteinExistence type="inferred from homology"/>
<dbReference type="Proteomes" id="UP000241209">
    <property type="component" value="Unassembled WGS sequence"/>
</dbReference>
<evidence type="ECO:0000256" key="9">
    <source>
        <dbReference type="ARBA" id="ARBA00022833"/>
    </source>
</evidence>
<dbReference type="GO" id="GO:0005524">
    <property type="term" value="F:ATP binding"/>
    <property type="evidence" value="ECO:0007669"/>
    <property type="project" value="UniProtKB-KW"/>
</dbReference>
<keyword evidence="5" id="KW-0547">Nucleotide-binding</keyword>
<dbReference type="EC" id="5.6.2.4" evidence="16"/>
<dbReference type="PROSITE" id="PS51192">
    <property type="entry name" value="HELICASE_ATP_BIND_1"/>
    <property type="match status" value="1"/>
</dbReference>
<evidence type="ECO:0000256" key="10">
    <source>
        <dbReference type="ARBA" id="ARBA00022840"/>
    </source>
</evidence>
<dbReference type="InterPro" id="IPR036390">
    <property type="entry name" value="WH_DNA-bd_sf"/>
</dbReference>
<dbReference type="SMART" id="SM00341">
    <property type="entry name" value="HRDC"/>
    <property type="match status" value="1"/>
</dbReference>
<keyword evidence="4" id="KW-0479">Metal-binding</keyword>
<comment type="cofactor">
    <cofactor evidence="1">
        <name>Mg(2+)</name>
        <dbReference type="ChEBI" id="CHEBI:18420"/>
    </cofactor>
</comment>
<evidence type="ECO:0000313" key="20">
    <source>
        <dbReference type="EMBL" id="PTI30615.1"/>
    </source>
</evidence>
<dbReference type="SUPFAM" id="SSF52540">
    <property type="entry name" value="P-loop containing nucleoside triphosphate hydrolases"/>
    <property type="match status" value="1"/>
</dbReference>
<keyword evidence="14" id="KW-0413">Isomerase</keyword>
<evidence type="ECO:0000259" key="17">
    <source>
        <dbReference type="PROSITE" id="PS50967"/>
    </source>
</evidence>
<evidence type="ECO:0000256" key="12">
    <source>
        <dbReference type="ARBA" id="ARBA00023172"/>
    </source>
</evidence>
<evidence type="ECO:0000256" key="15">
    <source>
        <dbReference type="ARBA" id="ARBA00034617"/>
    </source>
</evidence>
<evidence type="ECO:0000256" key="14">
    <source>
        <dbReference type="ARBA" id="ARBA00023235"/>
    </source>
</evidence>